<keyword evidence="7 12" id="KW-0662">Pyridine nucleotide biosynthesis</keyword>
<evidence type="ECO:0000256" key="10">
    <source>
        <dbReference type="ARBA" id="ARBA00033102"/>
    </source>
</evidence>
<dbReference type="InterPro" id="IPR013785">
    <property type="entry name" value="Aldolase_TIM"/>
</dbReference>
<evidence type="ECO:0000313" key="15">
    <source>
        <dbReference type="EMBL" id="RWS11609.1"/>
    </source>
</evidence>
<dbReference type="NCBIfam" id="TIGR00078">
    <property type="entry name" value="nadC"/>
    <property type="match status" value="1"/>
</dbReference>
<reference evidence="17 18" key="1">
    <citation type="journal article" date="2018" name="Gigascience">
        <title>Genomes of trombidid mites reveal novel predicted allergens and laterally-transferred genes associated with secondary metabolism.</title>
        <authorList>
            <person name="Dong X."/>
            <person name="Chaisiri K."/>
            <person name="Xia D."/>
            <person name="Armstrong S.D."/>
            <person name="Fang Y."/>
            <person name="Donnelly M.J."/>
            <person name="Kadowaki T."/>
            <person name="McGarry J.W."/>
            <person name="Darby A.C."/>
            <person name="Makepeace B.L."/>
        </authorList>
    </citation>
    <scope>NUCLEOTIDE SEQUENCE [LARGE SCALE GENOMIC DNA]</scope>
    <source>
        <strain evidence="17">UoL-WK</strain>
    </source>
</reference>
<evidence type="ECO:0000313" key="18">
    <source>
        <dbReference type="Proteomes" id="UP000285301"/>
    </source>
</evidence>
<dbReference type="InterPro" id="IPR004393">
    <property type="entry name" value="NadC"/>
</dbReference>
<evidence type="ECO:0000259" key="14">
    <source>
        <dbReference type="Pfam" id="PF02749"/>
    </source>
</evidence>
<evidence type="ECO:0000256" key="9">
    <source>
        <dbReference type="ARBA" id="ARBA00022679"/>
    </source>
</evidence>
<dbReference type="UniPathway" id="UPA00253">
    <property type="reaction ID" value="UER00331"/>
</dbReference>
<dbReference type="InterPro" id="IPR036068">
    <property type="entry name" value="Nicotinate_pribotase-like_C"/>
</dbReference>
<dbReference type="EC" id="2.4.2.19" evidence="5 12"/>
<evidence type="ECO:0000256" key="1">
    <source>
        <dbReference type="ARBA" id="ARBA00003237"/>
    </source>
</evidence>
<comment type="subunit">
    <text evidence="4 12">Hexamer formed by 3 homodimers.</text>
</comment>
<dbReference type="EMBL" id="NCKU01001633">
    <property type="protein sequence ID" value="RWS11609.1"/>
    <property type="molecule type" value="Genomic_DNA"/>
</dbReference>
<dbReference type="InterPro" id="IPR022412">
    <property type="entry name" value="Quinolinate_PRibosylTrfase_N"/>
</dbReference>
<evidence type="ECO:0000256" key="11">
    <source>
        <dbReference type="ARBA" id="ARBA00047445"/>
    </source>
</evidence>
<evidence type="ECO:0000256" key="2">
    <source>
        <dbReference type="ARBA" id="ARBA00004893"/>
    </source>
</evidence>
<dbReference type="EMBL" id="NCKU01000941">
    <property type="protein sequence ID" value="RWS13595.1"/>
    <property type="molecule type" value="Genomic_DNA"/>
</dbReference>
<comment type="catalytic activity">
    <reaction evidence="11 12">
        <text>nicotinate beta-D-ribonucleotide + CO2 + diphosphate = quinolinate + 5-phospho-alpha-D-ribose 1-diphosphate + 2 H(+)</text>
        <dbReference type="Rhea" id="RHEA:12733"/>
        <dbReference type="ChEBI" id="CHEBI:15378"/>
        <dbReference type="ChEBI" id="CHEBI:16526"/>
        <dbReference type="ChEBI" id="CHEBI:29959"/>
        <dbReference type="ChEBI" id="CHEBI:33019"/>
        <dbReference type="ChEBI" id="CHEBI:57502"/>
        <dbReference type="ChEBI" id="CHEBI:58017"/>
        <dbReference type="EC" id="2.4.2.19"/>
    </reaction>
</comment>
<dbReference type="SUPFAM" id="SSF51690">
    <property type="entry name" value="Nicotinate/Quinolinate PRTase C-terminal domain-like"/>
    <property type="match status" value="1"/>
</dbReference>
<dbReference type="FunFam" id="3.20.20.70:FF:000090">
    <property type="entry name" value="Nicotinate-nucleotide pyrophosphorylase [carboxylating]"/>
    <property type="match status" value="1"/>
</dbReference>
<keyword evidence="18" id="KW-1185">Reference proteome</keyword>
<reference evidence="17" key="2">
    <citation type="submission" date="2018-11" db="EMBL/GenBank/DDBJ databases">
        <title>Trombidioid mite genomics.</title>
        <authorList>
            <person name="Dong X."/>
        </authorList>
    </citation>
    <scope>NUCLEOTIDE SEQUENCE</scope>
    <source>
        <strain evidence="17">UoL-WK</strain>
    </source>
</reference>
<evidence type="ECO:0000259" key="13">
    <source>
        <dbReference type="Pfam" id="PF01729"/>
    </source>
</evidence>
<dbReference type="PANTHER" id="PTHR32179:SF3">
    <property type="entry name" value="NICOTINATE-NUCLEOTIDE PYROPHOSPHORYLASE [CARBOXYLATING]"/>
    <property type="match status" value="1"/>
</dbReference>
<keyword evidence="8 12" id="KW-0328">Glycosyltransferase</keyword>
<evidence type="ECO:0000313" key="17">
    <source>
        <dbReference type="EMBL" id="RWS13638.1"/>
    </source>
</evidence>
<dbReference type="PANTHER" id="PTHR32179">
    <property type="entry name" value="NICOTINATE-NUCLEOTIDE PYROPHOSPHORYLASE [CARBOXYLATING]"/>
    <property type="match status" value="1"/>
</dbReference>
<accession>A0A3S4RA93</accession>
<evidence type="ECO:0000256" key="7">
    <source>
        <dbReference type="ARBA" id="ARBA00022642"/>
    </source>
</evidence>
<keyword evidence="9 12" id="KW-0808">Transferase</keyword>
<dbReference type="OrthoDB" id="10067394at2759"/>
<dbReference type="InterPro" id="IPR002638">
    <property type="entry name" value="Quinolinate_PRibosylTrfase_C"/>
</dbReference>
<proteinExistence type="inferred from homology"/>
<comment type="caution">
    <text evidence="17">The sequence shown here is derived from an EMBL/GenBank/DDBJ whole genome shotgun (WGS) entry which is preliminary data.</text>
</comment>
<dbReference type="Pfam" id="PF02749">
    <property type="entry name" value="QRPTase_N"/>
    <property type="match status" value="1"/>
</dbReference>
<feature type="domain" description="Quinolinate phosphoribosyl transferase C-terminal" evidence="13">
    <location>
        <begin position="114"/>
        <end position="285"/>
    </location>
</feature>
<dbReference type="GO" id="GO:0009435">
    <property type="term" value="P:NAD+ biosynthetic process"/>
    <property type="evidence" value="ECO:0007669"/>
    <property type="project" value="UniProtKB-UniPathway"/>
</dbReference>
<evidence type="ECO:0000256" key="12">
    <source>
        <dbReference type="PIRNR" id="PIRNR006250"/>
    </source>
</evidence>
<comment type="pathway">
    <text evidence="2 12">Cofactor biosynthesis; NAD(+) biosynthesis; nicotinate D-ribonucleotide from quinolinate: step 1/1.</text>
</comment>
<dbReference type="Proteomes" id="UP000285301">
    <property type="component" value="Unassembled WGS sequence"/>
</dbReference>
<dbReference type="GO" id="GO:0004514">
    <property type="term" value="F:nicotinate-nucleotide diphosphorylase (carboxylating) activity"/>
    <property type="evidence" value="ECO:0007669"/>
    <property type="project" value="UniProtKB-EC"/>
</dbReference>
<evidence type="ECO:0000256" key="8">
    <source>
        <dbReference type="ARBA" id="ARBA00022676"/>
    </source>
</evidence>
<dbReference type="GO" id="GO:0005737">
    <property type="term" value="C:cytoplasm"/>
    <property type="evidence" value="ECO:0007669"/>
    <property type="project" value="TreeGrafter"/>
</dbReference>
<dbReference type="Pfam" id="PF01729">
    <property type="entry name" value="QRPTase_C"/>
    <property type="match status" value="1"/>
</dbReference>
<evidence type="ECO:0000256" key="6">
    <source>
        <dbReference type="ARBA" id="ARBA00020990"/>
    </source>
</evidence>
<dbReference type="SUPFAM" id="SSF54675">
    <property type="entry name" value="Nicotinate/Quinolinate PRTase N-terminal domain-like"/>
    <property type="match status" value="1"/>
</dbReference>
<dbReference type="InterPro" id="IPR037128">
    <property type="entry name" value="Quinolinate_PRibosylTase_N_sf"/>
</dbReference>
<evidence type="ECO:0000256" key="4">
    <source>
        <dbReference type="ARBA" id="ARBA00011218"/>
    </source>
</evidence>
<dbReference type="CDD" id="cd01572">
    <property type="entry name" value="QPRTase"/>
    <property type="match status" value="1"/>
</dbReference>
<dbReference type="EMBL" id="NCKU01000932">
    <property type="protein sequence ID" value="RWS13638.1"/>
    <property type="molecule type" value="Genomic_DNA"/>
</dbReference>
<evidence type="ECO:0000256" key="3">
    <source>
        <dbReference type="ARBA" id="ARBA00009400"/>
    </source>
</evidence>
<dbReference type="InterPro" id="IPR027277">
    <property type="entry name" value="NadC/ModD"/>
</dbReference>
<evidence type="ECO:0000256" key="5">
    <source>
        <dbReference type="ARBA" id="ARBA00011944"/>
    </source>
</evidence>
<feature type="domain" description="Quinolinate phosphoribosyl transferase N-terminal" evidence="14">
    <location>
        <begin position="35"/>
        <end position="112"/>
    </location>
</feature>
<evidence type="ECO:0000313" key="16">
    <source>
        <dbReference type="EMBL" id="RWS13595.1"/>
    </source>
</evidence>
<comment type="function">
    <text evidence="1 12">Involved in the catabolism of quinolinic acid (QA).</text>
</comment>
<name>A0A3S4RA93_9ACAR</name>
<gene>
    <name evidence="15" type="ORF">B4U79_02403</name>
    <name evidence="17" type="ORF">B4U79_05836</name>
    <name evidence="16" type="ORF">B4U79_14236</name>
</gene>
<dbReference type="Gene3D" id="3.20.20.70">
    <property type="entry name" value="Aldolase class I"/>
    <property type="match status" value="1"/>
</dbReference>
<dbReference type="STRING" id="1965070.A0A3S4RA93"/>
<dbReference type="AlphaFoldDB" id="A0A3S4RA93"/>
<organism evidence="17 18">
    <name type="scientific">Dinothrombium tinctorium</name>
    <dbReference type="NCBI Taxonomy" id="1965070"/>
    <lineage>
        <taxon>Eukaryota</taxon>
        <taxon>Metazoa</taxon>
        <taxon>Ecdysozoa</taxon>
        <taxon>Arthropoda</taxon>
        <taxon>Chelicerata</taxon>
        <taxon>Arachnida</taxon>
        <taxon>Acari</taxon>
        <taxon>Acariformes</taxon>
        <taxon>Trombidiformes</taxon>
        <taxon>Prostigmata</taxon>
        <taxon>Anystina</taxon>
        <taxon>Parasitengona</taxon>
        <taxon>Trombidioidea</taxon>
        <taxon>Trombidiidae</taxon>
        <taxon>Dinothrombium</taxon>
    </lineage>
</organism>
<sequence length="290" mass="31737">MNSYKNALNPVILKDLATAWLREDLPNFDLGAVLATDEEVVAKIYCKSDGVLAGIPFANAVFTELECSPNWFFNEGEDLKGSPTTEVAYVGGKARNILLAERTVLNTISRCSGVASVAKRIKTKLDAVNWKGYVAGTRKTTPGFRMVEKYGLLVGGASSHRYDLSNMIMVKDNHINLCGGSVKKAVSRVKEVAGFVNKIEVECRSHKEVVEAASAEVDIIMLDNFSPKDAKASSLWLKQHEPQILIEASGNINEDNVINYALPSIDIISMSCLVQGYKTVDFSMKILTPQ</sequence>
<comment type="similarity">
    <text evidence="3 12">Belongs to the NadC/ModD family.</text>
</comment>
<dbReference type="Gene3D" id="3.90.1170.20">
    <property type="entry name" value="Quinolinate phosphoribosyl transferase, N-terminal domain"/>
    <property type="match status" value="1"/>
</dbReference>
<protein>
    <recommendedName>
        <fullName evidence="6 12">Nicotinate-nucleotide pyrophosphorylase [carboxylating]</fullName>
        <ecNumber evidence="5 12">2.4.2.19</ecNumber>
    </recommendedName>
    <alternativeName>
        <fullName evidence="10 12">Quinolinate phosphoribosyltransferase [decarboxylating]</fullName>
    </alternativeName>
</protein>
<dbReference type="GO" id="GO:0034213">
    <property type="term" value="P:quinolinate catabolic process"/>
    <property type="evidence" value="ECO:0007669"/>
    <property type="project" value="TreeGrafter"/>
</dbReference>
<dbReference type="PIRSF" id="PIRSF006250">
    <property type="entry name" value="NadC_ModD"/>
    <property type="match status" value="1"/>
</dbReference>